<evidence type="ECO:0000313" key="3">
    <source>
        <dbReference type="Proteomes" id="UP000568050"/>
    </source>
</evidence>
<dbReference type="RefSeq" id="WP_183377326.1">
    <property type="nucleotide sequence ID" value="NZ_CBCSFZ010000026.1"/>
</dbReference>
<name>A0A839QZ27_9MICO</name>
<feature type="region of interest" description="Disordered" evidence="1">
    <location>
        <begin position="159"/>
        <end position="181"/>
    </location>
</feature>
<protein>
    <submittedName>
        <fullName evidence="2">Uncharacterized protein</fullName>
    </submittedName>
</protein>
<sequence length="181" mass="19170">MSTHEHKHHPVEPPVHDDYGPPDPEELALTTPSTHAENLDQETGSERGDLVPPKAPVEELDEQLAPDIDGPNAGSPELNEGAEGVPNAVKARTARTTSRPVGRQVGRGVEWVRPTDLMARRGATVAGRGIHFQTALSQKTRHGITVGARRVGDRAGRLAPLSAFGPGRSQSVPGRSAVGMS</sequence>
<comment type="caution">
    <text evidence="2">The sequence shown here is derived from an EMBL/GenBank/DDBJ whole genome shotgun (WGS) entry which is preliminary data.</text>
</comment>
<dbReference type="EMBL" id="JACHWP010000024">
    <property type="protein sequence ID" value="MBB3024049.1"/>
    <property type="molecule type" value="Genomic_DNA"/>
</dbReference>
<evidence type="ECO:0000313" key="2">
    <source>
        <dbReference type="EMBL" id="MBB3024049.1"/>
    </source>
</evidence>
<feature type="compositionally biased region" description="Basic and acidic residues" evidence="1">
    <location>
        <begin position="10"/>
        <end position="19"/>
    </location>
</feature>
<evidence type="ECO:0000256" key="1">
    <source>
        <dbReference type="SAM" id="MobiDB-lite"/>
    </source>
</evidence>
<accession>A0A839QZ27</accession>
<reference evidence="2 3" key="1">
    <citation type="submission" date="2020-08" db="EMBL/GenBank/DDBJ databases">
        <title>Sequencing the genomes of 1000 actinobacteria strains.</title>
        <authorList>
            <person name="Klenk H.-P."/>
        </authorList>
    </citation>
    <scope>NUCLEOTIDE SEQUENCE [LARGE SCALE GENOMIC DNA]</scope>
    <source>
        <strain evidence="2 3">DSM 23040</strain>
    </source>
</reference>
<feature type="region of interest" description="Disordered" evidence="1">
    <location>
        <begin position="1"/>
        <end position="102"/>
    </location>
</feature>
<proteinExistence type="predicted"/>
<gene>
    <name evidence="2" type="ORF">FHX50_002356</name>
</gene>
<dbReference type="Proteomes" id="UP000568050">
    <property type="component" value="Unassembled WGS sequence"/>
</dbReference>
<organism evidence="2 3">
    <name type="scientific">Helcobacillus massiliensis</name>
    <dbReference type="NCBI Taxonomy" id="521392"/>
    <lineage>
        <taxon>Bacteria</taxon>
        <taxon>Bacillati</taxon>
        <taxon>Actinomycetota</taxon>
        <taxon>Actinomycetes</taxon>
        <taxon>Micrococcales</taxon>
        <taxon>Dermabacteraceae</taxon>
        <taxon>Helcobacillus</taxon>
    </lineage>
</organism>
<keyword evidence="3" id="KW-1185">Reference proteome</keyword>
<dbReference type="AlphaFoldDB" id="A0A839QZ27"/>